<keyword evidence="4 7" id="KW-0812">Transmembrane</keyword>
<feature type="transmembrane region" description="Helical" evidence="7">
    <location>
        <begin position="189"/>
        <end position="222"/>
    </location>
</feature>
<dbReference type="PANTHER" id="PTHR30487:SF0">
    <property type="entry name" value="PREPILIN LEADER PEPTIDASE_N-METHYLTRANSFERASE-RELATED"/>
    <property type="match status" value="1"/>
</dbReference>
<dbReference type="Pfam" id="PF01478">
    <property type="entry name" value="Peptidase_A24"/>
    <property type="match status" value="1"/>
</dbReference>
<dbReference type="GO" id="GO:0006465">
    <property type="term" value="P:signal peptide processing"/>
    <property type="evidence" value="ECO:0007669"/>
    <property type="project" value="TreeGrafter"/>
</dbReference>
<comment type="caution">
    <text evidence="10">The sequence shown here is derived from an EMBL/GenBank/DDBJ whole genome shotgun (WGS) entry which is preliminary data.</text>
</comment>
<evidence type="ECO:0000256" key="4">
    <source>
        <dbReference type="ARBA" id="ARBA00022692"/>
    </source>
</evidence>
<organism evidence="10 11">
    <name type="scientific">Candidatus Uhrbacteria bacterium RIFCSPLOWO2_01_FULL_47_25</name>
    <dbReference type="NCBI Taxonomy" id="1802402"/>
    <lineage>
        <taxon>Bacteria</taxon>
        <taxon>Candidatus Uhriibacteriota</taxon>
    </lineage>
</organism>
<dbReference type="AlphaFoldDB" id="A0A1F7USW2"/>
<reference evidence="10 11" key="1">
    <citation type="journal article" date="2016" name="Nat. Commun.">
        <title>Thousands of microbial genomes shed light on interconnected biogeochemical processes in an aquifer system.</title>
        <authorList>
            <person name="Anantharaman K."/>
            <person name="Brown C.T."/>
            <person name="Hug L.A."/>
            <person name="Sharon I."/>
            <person name="Castelle C.J."/>
            <person name="Probst A.J."/>
            <person name="Thomas B.C."/>
            <person name="Singh A."/>
            <person name="Wilkins M.J."/>
            <person name="Karaoz U."/>
            <person name="Brodie E.L."/>
            <person name="Williams K.H."/>
            <person name="Hubbard S.S."/>
            <person name="Banfield J.F."/>
        </authorList>
    </citation>
    <scope>NUCLEOTIDE SEQUENCE [LARGE SCALE GENOMIC DNA]</scope>
</reference>
<dbReference type="Pfam" id="PF06750">
    <property type="entry name" value="A24_N_bact"/>
    <property type="match status" value="1"/>
</dbReference>
<evidence type="ECO:0000259" key="8">
    <source>
        <dbReference type="Pfam" id="PF01478"/>
    </source>
</evidence>
<sequence length="261" mass="29177">MLFLIYISTGFVGLNVGSFLNMLTIRLANEESLKVQRSYCPHCRHVLAVKDLIPVISFLWLKGKCRYCRTPISWQYPLVELATAFMFILVAARHFEPATYYILPTTYSTLLRDLIFTSGLIALFILDFRWYIVPDEVSIPLIIFALLANIFLGIPFASLLLGMAIGGGLYFLLWFVSQGRWVGAGDIRLGLLLGAILGTKGALAALFIAYMIGGIIAVFLLATGQKKFGSKLPMGTFLTMGTFIAMVYGQLIYSWFWQPLI</sequence>
<evidence type="ECO:0000256" key="6">
    <source>
        <dbReference type="ARBA" id="ARBA00023136"/>
    </source>
</evidence>
<evidence type="ECO:0000256" key="2">
    <source>
        <dbReference type="ARBA" id="ARBA00005801"/>
    </source>
</evidence>
<name>A0A1F7USW2_9BACT</name>
<dbReference type="InterPro" id="IPR010627">
    <property type="entry name" value="Prepilin_pept_A24_N"/>
</dbReference>
<dbReference type="PANTHER" id="PTHR30487">
    <property type="entry name" value="TYPE 4 PREPILIN-LIKE PROTEINS LEADER PEPTIDE-PROCESSING ENZYME"/>
    <property type="match status" value="1"/>
</dbReference>
<keyword evidence="5 7" id="KW-1133">Transmembrane helix</keyword>
<proteinExistence type="inferred from homology"/>
<feature type="transmembrane region" description="Helical" evidence="7">
    <location>
        <begin position="144"/>
        <end position="177"/>
    </location>
</feature>
<feature type="domain" description="Prepilin peptidase A24 N-terminal" evidence="9">
    <location>
        <begin position="12"/>
        <end position="93"/>
    </location>
</feature>
<evidence type="ECO:0000313" key="11">
    <source>
        <dbReference type="Proteomes" id="UP000176846"/>
    </source>
</evidence>
<gene>
    <name evidence="10" type="ORF">A2936_00155</name>
</gene>
<dbReference type="EMBL" id="MGEK01000030">
    <property type="protein sequence ID" value="OGL81393.1"/>
    <property type="molecule type" value="Genomic_DNA"/>
</dbReference>
<dbReference type="Gene3D" id="1.20.120.1220">
    <property type="match status" value="1"/>
</dbReference>
<dbReference type="InterPro" id="IPR050882">
    <property type="entry name" value="Prepilin_peptidase/N-MTase"/>
</dbReference>
<accession>A0A1F7USW2</accession>
<dbReference type="GO" id="GO:0005886">
    <property type="term" value="C:plasma membrane"/>
    <property type="evidence" value="ECO:0007669"/>
    <property type="project" value="UniProtKB-SubCell"/>
</dbReference>
<dbReference type="GO" id="GO:0004190">
    <property type="term" value="F:aspartic-type endopeptidase activity"/>
    <property type="evidence" value="ECO:0007669"/>
    <property type="project" value="InterPro"/>
</dbReference>
<evidence type="ECO:0000313" key="10">
    <source>
        <dbReference type="EMBL" id="OGL81393.1"/>
    </source>
</evidence>
<feature type="transmembrane region" description="Helical" evidence="7">
    <location>
        <begin position="115"/>
        <end position="132"/>
    </location>
</feature>
<dbReference type="InterPro" id="IPR000045">
    <property type="entry name" value="Prepilin_IV_endopep_pep"/>
</dbReference>
<feature type="transmembrane region" description="Helical" evidence="7">
    <location>
        <begin position="76"/>
        <end position="95"/>
    </location>
</feature>
<evidence type="ECO:0000256" key="7">
    <source>
        <dbReference type="SAM" id="Phobius"/>
    </source>
</evidence>
<comment type="similarity">
    <text evidence="2">Belongs to the peptidase A24 family.</text>
</comment>
<protein>
    <recommendedName>
        <fullName evidence="12">Prepilin peptidase</fullName>
    </recommendedName>
</protein>
<evidence type="ECO:0008006" key="12">
    <source>
        <dbReference type="Google" id="ProtNLM"/>
    </source>
</evidence>
<feature type="transmembrane region" description="Helical" evidence="7">
    <location>
        <begin position="234"/>
        <end position="256"/>
    </location>
</feature>
<evidence type="ECO:0000259" key="9">
    <source>
        <dbReference type="Pfam" id="PF06750"/>
    </source>
</evidence>
<evidence type="ECO:0000256" key="1">
    <source>
        <dbReference type="ARBA" id="ARBA00004651"/>
    </source>
</evidence>
<dbReference type="Proteomes" id="UP000176846">
    <property type="component" value="Unassembled WGS sequence"/>
</dbReference>
<comment type="subcellular location">
    <subcellularLocation>
        <location evidence="1">Cell membrane</location>
        <topology evidence="1">Multi-pass membrane protein</topology>
    </subcellularLocation>
</comment>
<evidence type="ECO:0000256" key="3">
    <source>
        <dbReference type="ARBA" id="ARBA00022475"/>
    </source>
</evidence>
<feature type="transmembrane region" description="Helical" evidence="7">
    <location>
        <begin position="6"/>
        <end position="28"/>
    </location>
</feature>
<keyword evidence="6 7" id="KW-0472">Membrane</keyword>
<feature type="domain" description="Prepilin type IV endopeptidase peptidase" evidence="8">
    <location>
        <begin position="114"/>
        <end position="218"/>
    </location>
</feature>
<keyword evidence="3" id="KW-1003">Cell membrane</keyword>
<evidence type="ECO:0000256" key="5">
    <source>
        <dbReference type="ARBA" id="ARBA00022989"/>
    </source>
</evidence>